<sequence>MFFKLAVISCVVAICLAQHGGYGHGGYGHAGSYASLSLGHGGHAAPVVLAHGHGYGHGHQSHDVDYYAHPKYEFNYGVSDAHTNDHHSQHEVRDGDVVHGEYSLHEADGTIRTVKYTADHKNGFNAQVIRSGHAAHPQAHVVHGHGHLGHY</sequence>
<evidence type="ECO:0000313" key="4">
    <source>
        <dbReference type="EMBL" id="KAK4880701.1"/>
    </source>
</evidence>
<proteinExistence type="predicted"/>
<gene>
    <name evidence="4" type="ORF">RN001_008847</name>
</gene>
<dbReference type="PROSITE" id="PS51155">
    <property type="entry name" value="CHIT_BIND_RR_2"/>
    <property type="match status" value="1"/>
</dbReference>
<dbReference type="PRINTS" id="PR00947">
    <property type="entry name" value="CUTICLE"/>
</dbReference>
<evidence type="ECO:0000256" key="2">
    <source>
        <dbReference type="PROSITE-ProRule" id="PRU00497"/>
    </source>
</evidence>
<dbReference type="Pfam" id="PF00379">
    <property type="entry name" value="Chitin_bind_4"/>
    <property type="match status" value="1"/>
</dbReference>
<dbReference type="AlphaFoldDB" id="A0AAN7PHS7"/>
<dbReference type="GO" id="GO:0042302">
    <property type="term" value="F:structural constituent of cuticle"/>
    <property type="evidence" value="ECO:0007669"/>
    <property type="project" value="UniProtKB-UniRule"/>
</dbReference>
<dbReference type="Proteomes" id="UP001353858">
    <property type="component" value="Unassembled WGS sequence"/>
</dbReference>
<reference evidence="5" key="1">
    <citation type="submission" date="2023-01" db="EMBL/GenBank/DDBJ databases">
        <title>Key to firefly adult light organ development and bioluminescence: homeobox transcription factors regulate luciferase expression and transportation to peroxisome.</title>
        <authorList>
            <person name="Fu X."/>
        </authorList>
    </citation>
    <scope>NUCLEOTIDE SEQUENCE [LARGE SCALE GENOMIC DNA]</scope>
</reference>
<accession>A0AAN7PHS7</accession>
<feature type="chain" id="PRO_5043036473" evidence="3">
    <location>
        <begin position="18"/>
        <end position="151"/>
    </location>
</feature>
<dbReference type="InterPro" id="IPR031311">
    <property type="entry name" value="CHIT_BIND_RR_consensus"/>
</dbReference>
<dbReference type="GO" id="GO:0005615">
    <property type="term" value="C:extracellular space"/>
    <property type="evidence" value="ECO:0007669"/>
    <property type="project" value="TreeGrafter"/>
</dbReference>
<keyword evidence="5" id="KW-1185">Reference proteome</keyword>
<evidence type="ECO:0000256" key="1">
    <source>
        <dbReference type="ARBA" id="ARBA00022460"/>
    </source>
</evidence>
<dbReference type="PROSITE" id="PS00233">
    <property type="entry name" value="CHIT_BIND_RR_1"/>
    <property type="match status" value="1"/>
</dbReference>
<comment type="caution">
    <text evidence="4">The sequence shown here is derived from an EMBL/GenBank/DDBJ whole genome shotgun (WGS) entry which is preliminary data.</text>
</comment>
<feature type="signal peptide" evidence="3">
    <location>
        <begin position="1"/>
        <end position="17"/>
    </location>
</feature>
<evidence type="ECO:0000313" key="5">
    <source>
        <dbReference type="Proteomes" id="UP001353858"/>
    </source>
</evidence>
<protein>
    <submittedName>
        <fullName evidence="4">Uncharacterized protein</fullName>
    </submittedName>
</protein>
<dbReference type="EMBL" id="JARPUR010000003">
    <property type="protein sequence ID" value="KAK4880701.1"/>
    <property type="molecule type" value="Genomic_DNA"/>
</dbReference>
<evidence type="ECO:0000256" key="3">
    <source>
        <dbReference type="SAM" id="SignalP"/>
    </source>
</evidence>
<name>A0AAN7PHS7_9COLE</name>
<dbReference type="PANTHER" id="PTHR12236">
    <property type="entry name" value="STRUCTURAL CONTITUENT OF CUTICLE"/>
    <property type="match status" value="1"/>
</dbReference>
<dbReference type="InterPro" id="IPR051217">
    <property type="entry name" value="Insect_Cuticle_Struc_Prot"/>
</dbReference>
<dbReference type="GO" id="GO:0031012">
    <property type="term" value="C:extracellular matrix"/>
    <property type="evidence" value="ECO:0007669"/>
    <property type="project" value="TreeGrafter"/>
</dbReference>
<organism evidence="4 5">
    <name type="scientific">Aquatica leii</name>
    <dbReference type="NCBI Taxonomy" id="1421715"/>
    <lineage>
        <taxon>Eukaryota</taxon>
        <taxon>Metazoa</taxon>
        <taxon>Ecdysozoa</taxon>
        <taxon>Arthropoda</taxon>
        <taxon>Hexapoda</taxon>
        <taxon>Insecta</taxon>
        <taxon>Pterygota</taxon>
        <taxon>Neoptera</taxon>
        <taxon>Endopterygota</taxon>
        <taxon>Coleoptera</taxon>
        <taxon>Polyphaga</taxon>
        <taxon>Elateriformia</taxon>
        <taxon>Elateroidea</taxon>
        <taxon>Lampyridae</taxon>
        <taxon>Luciolinae</taxon>
        <taxon>Aquatica</taxon>
    </lineage>
</organism>
<dbReference type="PANTHER" id="PTHR12236:SF76">
    <property type="entry name" value="ADULT-SPECIFIC CUTICULAR PROTEIN ACP-20-LIKE PROTEIN"/>
    <property type="match status" value="1"/>
</dbReference>
<dbReference type="InterPro" id="IPR000618">
    <property type="entry name" value="Insect_cuticle"/>
</dbReference>
<keyword evidence="3" id="KW-0732">Signal</keyword>
<keyword evidence="1 2" id="KW-0193">Cuticle</keyword>